<accession>A0A8J8GDZ9</accession>
<comment type="caution">
    <text evidence="1">The sequence shown here is derived from an EMBL/GenBank/DDBJ whole genome shotgun (WGS) entry which is preliminary data.</text>
</comment>
<dbReference type="EMBL" id="JABTTE010000001">
    <property type="protein sequence ID" value="NSL50146.1"/>
    <property type="molecule type" value="Genomic_DNA"/>
</dbReference>
<reference evidence="1" key="1">
    <citation type="submission" date="2020-06" db="EMBL/GenBank/DDBJ databases">
        <title>A novel thermopfilic bacterium from Erzurum, Turkey.</title>
        <authorList>
            <person name="Adiguzel A."/>
            <person name="Ay H."/>
            <person name="Baltaci M.O."/>
        </authorList>
    </citation>
    <scope>NUCLEOTIDE SEQUENCE</scope>
    <source>
        <strain evidence="1">P2</strain>
    </source>
</reference>
<organism evidence="1 2">
    <name type="scientific">Calidifontibacillus erzurumensis</name>
    <dbReference type="NCBI Taxonomy" id="2741433"/>
    <lineage>
        <taxon>Bacteria</taxon>
        <taxon>Bacillati</taxon>
        <taxon>Bacillota</taxon>
        <taxon>Bacilli</taxon>
        <taxon>Bacillales</taxon>
        <taxon>Bacillaceae</taxon>
        <taxon>Calidifontibacillus/Schinkia group</taxon>
        <taxon>Calidifontibacillus</taxon>
    </lineage>
</organism>
<evidence type="ECO:0000313" key="2">
    <source>
        <dbReference type="Proteomes" id="UP000625804"/>
    </source>
</evidence>
<proteinExistence type="predicted"/>
<dbReference type="Proteomes" id="UP000625804">
    <property type="component" value="Unassembled WGS sequence"/>
</dbReference>
<dbReference type="AlphaFoldDB" id="A0A8J8GDZ9"/>
<protein>
    <submittedName>
        <fullName evidence="1">Uncharacterized protein</fullName>
    </submittedName>
</protein>
<dbReference type="RefSeq" id="WP_173729356.1">
    <property type="nucleotide sequence ID" value="NZ_JABTTE010000001.1"/>
</dbReference>
<keyword evidence="2" id="KW-1185">Reference proteome</keyword>
<name>A0A8J8GDZ9_9BACI</name>
<gene>
    <name evidence="1" type="ORF">HR057_00020</name>
</gene>
<sequence>MATEKLLPIFFIKVSCIYYEADVHFLLEKNFVMFVNERITLEDTASFEAKGKKSR</sequence>
<evidence type="ECO:0000313" key="1">
    <source>
        <dbReference type="EMBL" id="NSL50146.1"/>
    </source>
</evidence>